<keyword evidence="3" id="KW-1133">Transmembrane helix</keyword>
<proteinExistence type="predicted"/>
<feature type="signal peptide" evidence="4">
    <location>
        <begin position="1"/>
        <end position="22"/>
    </location>
</feature>
<evidence type="ECO:0000256" key="2">
    <source>
        <dbReference type="SAM" id="MobiDB-lite"/>
    </source>
</evidence>
<keyword evidence="4" id="KW-0732">Signal</keyword>
<dbReference type="OrthoDB" id="186919at2"/>
<feature type="coiled-coil region" evidence="1">
    <location>
        <begin position="156"/>
        <end position="220"/>
    </location>
</feature>
<evidence type="ECO:0000256" key="3">
    <source>
        <dbReference type="SAM" id="Phobius"/>
    </source>
</evidence>
<keyword evidence="3" id="KW-0472">Membrane</keyword>
<evidence type="ECO:0000256" key="1">
    <source>
        <dbReference type="SAM" id="Coils"/>
    </source>
</evidence>
<gene>
    <name evidence="6" type="ORF">BZB76_6035</name>
</gene>
<evidence type="ECO:0000313" key="7">
    <source>
        <dbReference type="Proteomes" id="UP000274601"/>
    </source>
</evidence>
<feature type="transmembrane region" description="Helical" evidence="3">
    <location>
        <begin position="260"/>
        <end position="288"/>
    </location>
</feature>
<accession>A0A495QBC7</accession>
<feature type="region of interest" description="Disordered" evidence="2">
    <location>
        <begin position="23"/>
        <end position="79"/>
    </location>
</feature>
<sequence length="317" mass="33652">MRIVRKAAYALAVLALAGSLSACGGDGDSHESKAVDQGGGGRAPAATDGGLRQEGRAQEGAPGRPRNRRAPNSPPVNGREVVHMASLRVKANDVEAAAAKAKQLVTAVGGYVERESSSTDPARSEIALKIPATQYTGVLNQLATQLGKKLSLTQEAEDVTGEVADVQARVRSAEATLASFRKLLERANSVSEIINIENEIAEREADLEALQAREKTLKHRTAFATVTVTVVSEVTRPTEDDDRGGFVGALDDGWDAFTAFLGGIAVLAGWLLPFLVAATLLAVPVVLFRPRLRTHFGTARTRFRRTKPTEEAPPPST</sequence>
<feature type="chain" id="PRO_5039326826" evidence="4">
    <location>
        <begin position="23"/>
        <end position="317"/>
    </location>
</feature>
<dbReference type="EMBL" id="RBWU01000007">
    <property type="protein sequence ID" value="RKS68897.1"/>
    <property type="molecule type" value="Genomic_DNA"/>
</dbReference>
<dbReference type="InterPro" id="IPR025645">
    <property type="entry name" value="DUF4349"/>
</dbReference>
<dbReference type="PROSITE" id="PS51257">
    <property type="entry name" value="PROKAR_LIPOPROTEIN"/>
    <property type="match status" value="1"/>
</dbReference>
<evidence type="ECO:0000313" key="6">
    <source>
        <dbReference type="EMBL" id="RKS68897.1"/>
    </source>
</evidence>
<dbReference type="Pfam" id="PF14257">
    <property type="entry name" value="DUF4349"/>
    <property type="match status" value="1"/>
</dbReference>
<comment type="caution">
    <text evidence="6">The sequence shown here is derived from an EMBL/GenBank/DDBJ whole genome shotgun (WGS) entry which is preliminary data.</text>
</comment>
<keyword evidence="3" id="KW-0812">Transmembrane</keyword>
<keyword evidence="7" id="KW-1185">Reference proteome</keyword>
<dbReference type="Proteomes" id="UP000274601">
    <property type="component" value="Unassembled WGS sequence"/>
</dbReference>
<name>A0A495QBC7_9ACTN</name>
<reference evidence="6 7" key="1">
    <citation type="submission" date="2018-10" db="EMBL/GenBank/DDBJ databases">
        <title>Genomic Encyclopedia of Archaeal and Bacterial Type Strains, Phase II (KMG-II): from individual species to whole genera.</title>
        <authorList>
            <person name="Goeker M."/>
        </authorList>
    </citation>
    <scope>NUCLEOTIDE SEQUENCE [LARGE SCALE GENOMIC DNA]</scope>
    <source>
        <strain evidence="6 7">DSM 43383</strain>
    </source>
</reference>
<dbReference type="AlphaFoldDB" id="A0A495QBC7"/>
<organism evidence="6 7">
    <name type="scientific">Actinomadura pelletieri DSM 43383</name>
    <dbReference type="NCBI Taxonomy" id="1120940"/>
    <lineage>
        <taxon>Bacteria</taxon>
        <taxon>Bacillati</taxon>
        <taxon>Actinomycetota</taxon>
        <taxon>Actinomycetes</taxon>
        <taxon>Streptosporangiales</taxon>
        <taxon>Thermomonosporaceae</taxon>
        <taxon>Actinomadura</taxon>
    </lineage>
</organism>
<dbReference type="RefSeq" id="WP_121437726.1">
    <property type="nucleotide sequence ID" value="NZ_RBWU01000007.1"/>
</dbReference>
<keyword evidence="1" id="KW-0175">Coiled coil</keyword>
<evidence type="ECO:0000259" key="5">
    <source>
        <dbReference type="Pfam" id="PF14257"/>
    </source>
</evidence>
<protein>
    <submittedName>
        <fullName evidence="6">Uncharacterized protein DUF4349</fullName>
    </submittedName>
</protein>
<evidence type="ECO:0000256" key="4">
    <source>
        <dbReference type="SAM" id="SignalP"/>
    </source>
</evidence>
<feature type="domain" description="DUF4349" evidence="5">
    <location>
        <begin position="79"/>
        <end position="285"/>
    </location>
</feature>